<feature type="transmembrane region" description="Helical" evidence="10">
    <location>
        <begin position="113"/>
        <end position="134"/>
    </location>
</feature>
<dbReference type="Gene3D" id="6.10.140.1330">
    <property type="match status" value="1"/>
</dbReference>
<comment type="subcellular location">
    <subcellularLocation>
        <location evidence="1 10">Cell membrane</location>
        <topology evidence="1 10">Multi-pass membrane protein</topology>
    </subcellularLocation>
</comment>
<dbReference type="AlphaFoldDB" id="A0A1B1RYX9"/>
<dbReference type="Pfam" id="PF00999">
    <property type="entry name" value="Na_H_Exchanger"/>
    <property type="match status" value="1"/>
</dbReference>
<dbReference type="GO" id="GO:0015386">
    <property type="term" value="F:potassium:proton antiporter activity"/>
    <property type="evidence" value="ECO:0007669"/>
    <property type="project" value="TreeGrafter"/>
</dbReference>
<comment type="similarity">
    <text evidence="10">Belongs to the monovalent cation:proton antiporter 1 (CPA1) transporter (TC 2.A.36) family.</text>
</comment>
<evidence type="ECO:0000256" key="1">
    <source>
        <dbReference type="ARBA" id="ARBA00004651"/>
    </source>
</evidence>
<keyword evidence="13" id="KW-1185">Reference proteome</keyword>
<feature type="transmembrane region" description="Helical" evidence="10">
    <location>
        <begin position="390"/>
        <end position="413"/>
    </location>
</feature>
<dbReference type="Proteomes" id="UP000053354">
    <property type="component" value="Chromosome"/>
</dbReference>
<keyword evidence="3 10" id="KW-1003">Cell membrane</keyword>
<dbReference type="GO" id="GO:0051453">
    <property type="term" value="P:regulation of intracellular pH"/>
    <property type="evidence" value="ECO:0007669"/>
    <property type="project" value="TreeGrafter"/>
</dbReference>
<protein>
    <submittedName>
        <fullName evidence="12">Na+/H+ antiporter</fullName>
    </submittedName>
</protein>
<keyword evidence="10" id="KW-0050">Antiport</keyword>
<reference evidence="12" key="1">
    <citation type="submission" date="2016-10" db="EMBL/GenBank/DDBJ databases">
        <authorList>
            <person name="See-Too W.S."/>
        </authorList>
    </citation>
    <scope>NUCLEOTIDE SEQUENCE</scope>
    <source>
        <strain evidence="12">L10.15</strain>
    </source>
</reference>
<evidence type="ECO:0000256" key="6">
    <source>
        <dbReference type="ARBA" id="ARBA00023053"/>
    </source>
</evidence>
<comment type="function">
    <text evidence="10">Na(+)/H(+) antiporter that extrudes sodium in exchange for external protons.</text>
</comment>
<feature type="transmembrane region" description="Helical" evidence="10">
    <location>
        <begin position="273"/>
        <end position="292"/>
    </location>
</feature>
<feature type="transmembrane region" description="Helical" evidence="10">
    <location>
        <begin position="312"/>
        <end position="334"/>
    </location>
</feature>
<evidence type="ECO:0000256" key="9">
    <source>
        <dbReference type="ARBA" id="ARBA00023201"/>
    </source>
</evidence>
<sequence>MDLLLTIFLLLICLLISNVVSHYVPYIPTALIQVALGVVLVLVYEDISFDIETEWFLLLFIAPLLFNDGSRFPREELWRMKGPILGNAIVLVLLTTVIGGYFIHWLIEEIPLAAAFALAAILSPTDPVAVNGIAQRIRIPQKVLSLVRGESLINDASGLVAFNYAVAAVVTGYFSLSEAVLDFSYKFLVGGILGLTLALVIISIRVILRKQGINDVTFHTLLQIMTPFLIFIITEDILHASGVIAVVVAGIVHSLVREQTETFIAEEQVATENIWTIILFILNGLVFLLLGLNIPTSMSGVLENPNIDLSLLLLYVVAVGFMILGIRFVWAYLFSLYEYHFGKMKEAAKPSLKLTLYVSLTGVRGTVTMVGVLSLPFLMANGEAFPNRALILFLAAGTILFTLIVATIFLPLLSKGQFAEGKKTGEMDFDEAQRRILITSIQKIKKEITEENEAAAYELIEEYELHFRQIQTEEETEIQANKKYQRKIRELRLKALKIERKYIQKQYQQKEISQEIYDAFEKSLDRREEVVADNVRSTVLYLQGKLIRAWRRFRGQNSREEETRLVEFQEGLQLQLETLQAALAWLEKHSEKYEPKKIINVLISDYRKMTSRLKKPEALYDEKYELQKEELRVVVMDMGRSEIYKMYTAGDITREQAKELRRYIHNVESVTLYEMGE</sequence>
<evidence type="ECO:0000256" key="10">
    <source>
        <dbReference type="RuleBase" id="RU366002"/>
    </source>
</evidence>
<dbReference type="InterPro" id="IPR004705">
    <property type="entry name" value="Cation/H_exchanger_CPA1_bac"/>
</dbReference>
<evidence type="ECO:0000313" key="12">
    <source>
        <dbReference type="EMBL" id="ANU26143.1"/>
    </source>
</evidence>
<dbReference type="PANTHER" id="PTHR10110">
    <property type="entry name" value="SODIUM/HYDROGEN EXCHANGER"/>
    <property type="match status" value="1"/>
</dbReference>
<feature type="transmembrane region" description="Helical" evidence="10">
    <location>
        <begin position="155"/>
        <end position="175"/>
    </location>
</feature>
<keyword evidence="5 10" id="KW-1133">Transmembrane helix</keyword>
<dbReference type="GO" id="GO:0005886">
    <property type="term" value="C:plasma membrane"/>
    <property type="evidence" value="ECO:0007669"/>
    <property type="project" value="UniProtKB-SubCell"/>
</dbReference>
<evidence type="ECO:0000256" key="5">
    <source>
        <dbReference type="ARBA" id="ARBA00022989"/>
    </source>
</evidence>
<comment type="caution">
    <text evidence="10">Lacks conserved residue(s) required for the propagation of feature annotation.</text>
</comment>
<evidence type="ECO:0000256" key="4">
    <source>
        <dbReference type="ARBA" id="ARBA00022692"/>
    </source>
</evidence>
<feature type="transmembrane region" description="Helical" evidence="10">
    <location>
        <begin position="55"/>
        <end position="72"/>
    </location>
</feature>
<evidence type="ECO:0000259" key="11">
    <source>
        <dbReference type="Pfam" id="PF00999"/>
    </source>
</evidence>
<feature type="transmembrane region" description="Helical" evidence="10">
    <location>
        <begin position="228"/>
        <end position="253"/>
    </location>
</feature>
<dbReference type="PANTHER" id="PTHR10110:SF86">
    <property type="entry name" value="SODIUM_HYDROGEN EXCHANGER 7"/>
    <property type="match status" value="1"/>
</dbReference>
<proteinExistence type="inferred from homology"/>
<dbReference type="RefSeq" id="WP_049694784.1">
    <property type="nucleotide sequence ID" value="NZ_CP016540.2"/>
</dbReference>
<keyword evidence="8 10" id="KW-0472">Membrane</keyword>
<evidence type="ECO:0000256" key="7">
    <source>
        <dbReference type="ARBA" id="ARBA00023065"/>
    </source>
</evidence>
<name>A0A1B1RYX9_9BACL</name>
<keyword evidence="7 10" id="KW-0406">Ion transport</keyword>
<feature type="transmembrane region" description="Helical" evidence="10">
    <location>
        <begin position="84"/>
        <end position="107"/>
    </location>
</feature>
<keyword evidence="2 10" id="KW-0813">Transport</keyword>
<feature type="domain" description="Cation/H+ exchanger transmembrane" evidence="11">
    <location>
        <begin position="10"/>
        <end position="413"/>
    </location>
</feature>
<accession>A0A1B1RYX9</accession>
<gene>
    <name evidence="12" type="ORF">I858_003745</name>
</gene>
<dbReference type="KEGG" id="pll:I858_003745"/>
<evidence type="ECO:0000256" key="3">
    <source>
        <dbReference type="ARBA" id="ARBA00022475"/>
    </source>
</evidence>
<evidence type="ECO:0000313" key="13">
    <source>
        <dbReference type="Proteomes" id="UP000053354"/>
    </source>
</evidence>
<dbReference type="NCBIfam" id="TIGR00831">
    <property type="entry name" value="a_cpa1"/>
    <property type="match status" value="1"/>
</dbReference>
<organism evidence="12 13">
    <name type="scientific">Planococcus versutus</name>
    <dbReference type="NCBI Taxonomy" id="1302659"/>
    <lineage>
        <taxon>Bacteria</taxon>
        <taxon>Bacillati</taxon>
        <taxon>Bacillota</taxon>
        <taxon>Bacilli</taxon>
        <taxon>Bacillales</taxon>
        <taxon>Caryophanaceae</taxon>
        <taxon>Planococcus</taxon>
    </lineage>
</organism>
<dbReference type="GO" id="GO:0015385">
    <property type="term" value="F:sodium:proton antiporter activity"/>
    <property type="evidence" value="ECO:0007669"/>
    <property type="project" value="InterPro"/>
</dbReference>
<dbReference type="InterPro" id="IPR006153">
    <property type="entry name" value="Cation/H_exchanger_TM"/>
</dbReference>
<keyword evidence="6 10" id="KW-0915">Sodium</keyword>
<feature type="transmembrane region" description="Helical" evidence="10">
    <location>
        <begin position="354"/>
        <end position="378"/>
    </location>
</feature>
<keyword evidence="9 10" id="KW-0739">Sodium transport</keyword>
<keyword evidence="4 10" id="KW-0812">Transmembrane</keyword>
<dbReference type="OrthoDB" id="9809206at2"/>
<evidence type="ECO:0000256" key="8">
    <source>
        <dbReference type="ARBA" id="ARBA00023136"/>
    </source>
</evidence>
<dbReference type="EMBL" id="CP016540">
    <property type="protein sequence ID" value="ANU26143.1"/>
    <property type="molecule type" value="Genomic_DNA"/>
</dbReference>
<evidence type="ECO:0000256" key="2">
    <source>
        <dbReference type="ARBA" id="ARBA00022448"/>
    </source>
</evidence>
<dbReference type="GO" id="GO:0098719">
    <property type="term" value="P:sodium ion import across plasma membrane"/>
    <property type="evidence" value="ECO:0007669"/>
    <property type="project" value="TreeGrafter"/>
</dbReference>
<feature type="transmembrane region" description="Helical" evidence="10">
    <location>
        <begin position="187"/>
        <end position="208"/>
    </location>
</feature>
<dbReference type="InterPro" id="IPR018422">
    <property type="entry name" value="Cation/H_exchanger_CPA1"/>
</dbReference>